<feature type="compositionally biased region" description="Basic and acidic residues" evidence="1">
    <location>
        <begin position="619"/>
        <end position="628"/>
    </location>
</feature>
<protein>
    <submittedName>
        <fullName evidence="3">Uncharacterized protein</fullName>
    </submittedName>
</protein>
<evidence type="ECO:0000313" key="2">
    <source>
        <dbReference type="EMBL" id="KAA1065257.1"/>
    </source>
</evidence>
<feature type="compositionally biased region" description="Basic and acidic residues" evidence="1">
    <location>
        <begin position="247"/>
        <end position="260"/>
    </location>
</feature>
<proteinExistence type="predicted"/>
<feature type="compositionally biased region" description="Polar residues" evidence="1">
    <location>
        <begin position="300"/>
        <end position="313"/>
    </location>
</feature>
<feature type="compositionally biased region" description="Basic and acidic residues" evidence="1">
    <location>
        <begin position="650"/>
        <end position="662"/>
    </location>
</feature>
<feature type="region of interest" description="Disordered" evidence="1">
    <location>
        <begin position="612"/>
        <end position="662"/>
    </location>
</feature>
<dbReference type="EMBL" id="VSWC01000079">
    <property type="protein sequence ID" value="KAA1094955.1"/>
    <property type="molecule type" value="Genomic_DNA"/>
</dbReference>
<feature type="compositionally biased region" description="Low complexity" evidence="1">
    <location>
        <begin position="194"/>
        <end position="206"/>
    </location>
</feature>
<dbReference type="Proteomes" id="UP000325313">
    <property type="component" value="Unassembled WGS sequence"/>
</dbReference>
<dbReference type="Proteomes" id="UP000324748">
    <property type="component" value="Unassembled WGS sequence"/>
</dbReference>
<evidence type="ECO:0000313" key="3">
    <source>
        <dbReference type="EMBL" id="KAA1094955.1"/>
    </source>
</evidence>
<dbReference type="AlphaFoldDB" id="A0A5B0P098"/>
<reference evidence="4 5" key="1">
    <citation type="submission" date="2019-05" db="EMBL/GenBank/DDBJ databases">
        <title>Emergence of the Ug99 lineage of the wheat stem rust pathogen through somatic hybridization.</title>
        <authorList>
            <person name="Li F."/>
            <person name="Upadhyaya N.M."/>
            <person name="Sperschneider J."/>
            <person name="Matny O."/>
            <person name="Nguyen-Phuc H."/>
            <person name="Mago R."/>
            <person name="Raley C."/>
            <person name="Miller M.E."/>
            <person name="Silverstein K.A.T."/>
            <person name="Henningsen E."/>
            <person name="Hirsch C.D."/>
            <person name="Visser B."/>
            <person name="Pretorius Z.A."/>
            <person name="Steffenson B.J."/>
            <person name="Schwessinger B."/>
            <person name="Dodds P.N."/>
            <person name="Figueroa M."/>
        </authorList>
    </citation>
    <scope>NUCLEOTIDE SEQUENCE [LARGE SCALE GENOMIC DNA]</scope>
    <source>
        <strain evidence="3">21-0</strain>
        <strain evidence="2 5">Ug99</strain>
    </source>
</reference>
<sequence length="1134" mass="128924">MRRPLLKKVARILVVSIGGNQLLLPNNFLPSALGKPMQDRWRGPYSAAQEIANHPAAMAPQAPYSNVPQPTDPTTTWLPVVYPAWVLGHVPVQRVENYGTTQSVLNPPTQMGQMGYRPNFAASWHSEPAGHIRPESLPRQPRRVSSHNTRSGRETLSAGPGSFNQRAPQIGHKDLPGRKSSQQKTVKSAPATASDSNSLPSSSASKSDQEKIEVPSLERSSESSGGSSLAVQDVESVRQPQGNPNPDQRENVQESDKKDDDIEEANSFRHQSSKKFIRASKNDGDLYGKVKILQHDRGSNDSGPSGATFQKNKNTSDFEKPTASRGDEASSNKILGPNLKPPSIPPVNKDSRGPDAVSHPNAPKVNLHANKDGKNSGLSETPNNPISFAGKIKEWLRTPQVANLGKAQIKALNDKLFKPVKEDSKDYLSASQESPVEKVLHPITVHKITESKPRDPEISKVNLQKHKVEEPSLEQIQHKKLPEKAKVSKKGHGHNIIVNNFLRNDLKKTSKDLHGDSKSSQGDSEEWKVVSRGKKTPGRGQNTQFIGVNLKTQLSNIGNSQDKVSSEPESMKERTINTVGTQNGRGNGSAHKEGSEIKEIEMKNENHSSLHHPVQVENPHVEEQETIRVKSNTKNKKKKKAPNSSQTGGEKLDGVSKKKQNIFDHRVKKESTGKSKLLGKDEFPIDFLEMMEAQHDINEIKSGDSFYEKAYTSEECVERMFNELFSIPLDKSFESIEVVWRKKLEDYKDLDSIIKEAIYKNRSQQQKDSLFIDHISKHLKPNQKEDHIGIEEMKDNLYILIMMCRIENKSIFTQVYNNLKNSIGEDEAFRRIFILSKQFAQKSINKILNDVKRIDGGNFYHSSSKYGEYEKSFSFFGYYGINSKNNIKDEFYSLEHQYIVTHDPNQQNPVKIYSFRFLFFEVILGKKEYWERSSPRIHFTDTEFIKSIENSNYRKIMKEREFLHKLDSNGISLNRVLTVILILGLEDKGWLDGKSPKHIHYMSKVLAKVIFPNEYNYLPWVETPERNFLKKYYKEKYDNNFEGLLMRLRRISISKDEAIASVFPEDLPKKIIAQSQLIQNDSEKEKFFAKHEQQCRNRVFDNRLLLIDEFEVDKLASVLKDLESKRNFLHHFQK</sequence>
<gene>
    <name evidence="3" type="ORF">PGT21_033460</name>
    <name evidence="2" type="ORF">PGTUg99_013278</name>
</gene>
<feature type="region of interest" description="Disordered" evidence="1">
    <location>
        <begin position="556"/>
        <end position="594"/>
    </location>
</feature>
<feature type="compositionally biased region" description="Polar residues" evidence="1">
    <location>
        <begin position="103"/>
        <end position="112"/>
    </location>
</feature>
<feature type="region of interest" description="Disordered" evidence="1">
    <location>
        <begin position="103"/>
        <end position="385"/>
    </location>
</feature>
<organism evidence="3 4">
    <name type="scientific">Puccinia graminis f. sp. tritici</name>
    <dbReference type="NCBI Taxonomy" id="56615"/>
    <lineage>
        <taxon>Eukaryota</taxon>
        <taxon>Fungi</taxon>
        <taxon>Dikarya</taxon>
        <taxon>Basidiomycota</taxon>
        <taxon>Pucciniomycotina</taxon>
        <taxon>Pucciniomycetes</taxon>
        <taxon>Pucciniales</taxon>
        <taxon>Pucciniaceae</taxon>
        <taxon>Puccinia</taxon>
    </lineage>
</organism>
<feature type="compositionally biased region" description="Basic and acidic residues" evidence="1">
    <location>
        <begin position="280"/>
        <end position="299"/>
    </location>
</feature>
<name>A0A5B0P098_PUCGR</name>
<feature type="compositionally biased region" description="Polar residues" evidence="1">
    <location>
        <begin position="376"/>
        <end position="385"/>
    </location>
</feature>
<feature type="compositionally biased region" description="Basic and acidic residues" evidence="1">
    <location>
        <begin position="314"/>
        <end position="330"/>
    </location>
</feature>
<evidence type="ECO:0000313" key="5">
    <source>
        <dbReference type="Proteomes" id="UP000325313"/>
    </source>
</evidence>
<keyword evidence="4" id="KW-1185">Reference proteome</keyword>
<feature type="compositionally biased region" description="Basic and acidic residues" evidence="1">
    <location>
        <begin position="564"/>
        <end position="575"/>
    </location>
</feature>
<feature type="compositionally biased region" description="Basic residues" evidence="1">
    <location>
        <begin position="631"/>
        <end position="641"/>
    </location>
</feature>
<comment type="caution">
    <text evidence="3">The sequence shown here is derived from an EMBL/GenBank/DDBJ whole genome shotgun (WGS) entry which is preliminary data.</text>
</comment>
<dbReference type="EMBL" id="VDEP01000511">
    <property type="protein sequence ID" value="KAA1065257.1"/>
    <property type="molecule type" value="Genomic_DNA"/>
</dbReference>
<feature type="region of interest" description="Disordered" evidence="1">
    <location>
        <begin position="509"/>
        <end position="542"/>
    </location>
</feature>
<accession>A0A5B0P098</accession>
<evidence type="ECO:0000313" key="4">
    <source>
        <dbReference type="Proteomes" id="UP000324748"/>
    </source>
</evidence>
<evidence type="ECO:0000256" key="1">
    <source>
        <dbReference type="SAM" id="MobiDB-lite"/>
    </source>
</evidence>